<feature type="transmembrane region" description="Helical" evidence="2">
    <location>
        <begin position="153"/>
        <end position="173"/>
    </location>
</feature>
<feature type="transmembrane region" description="Helical" evidence="2">
    <location>
        <begin position="185"/>
        <end position="210"/>
    </location>
</feature>
<dbReference type="InParanoid" id="A0A2R5GW58"/>
<comment type="caution">
    <text evidence="3">The sequence shown here is derived from an EMBL/GenBank/DDBJ whole genome shotgun (WGS) entry which is preliminary data.</text>
</comment>
<protein>
    <submittedName>
        <fullName evidence="3">Uncharacterized protein</fullName>
    </submittedName>
</protein>
<feature type="transmembrane region" description="Helical" evidence="2">
    <location>
        <begin position="123"/>
        <end position="141"/>
    </location>
</feature>
<feature type="transmembrane region" description="Helical" evidence="2">
    <location>
        <begin position="298"/>
        <end position="318"/>
    </location>
</feature>
<keyword evidence="2" id="KW-0812">Transmembrane</keyword>
<evidence type="ECO:0000256" key="2">
    <source>
        <dbReference type="SAM" id="Phobius"/>
    </source>
</evidence>
<name>A0A2R5GW58_9STRA</name>
<accession>A0A2R5GW58</accession>
<dbReference type="Proteomes" id="UP000241890">
    <property type="component" value="Unassembled WGS sequence"/>
</dbReference>
<dbReference type="GO" id="GO:0016020">
    <property type="term" value="C:membrane"/>
    <property type="evidence" value="ECO:0007669"/>
    <property type="project" value="TreeGrafter"/>
</dbReference>
<feature type="transmembrane region" description="Helical" evidence="2">
    <location>
        <begin position="254"/>
        <end position="271"/>
    </location>
</feature>
<keyword evidence="2" id="KW-1133">Transmembrane helix</keyword>
<reference evidence="3 4" key="1">
    <citation type="submission" date="2017-12" db="EMBL/GenBank/DDBJ databases">
        <title>Sequencing, de novo assembly and annotation of complete genome of a new Thraustochytrid species, strain FCC1311.</title>
        <authorList>
            <person name="Sedici K."/>
            <person name="Godart F."/>
            <person name="Aiese Cigliano R."/>
            <person name="Sanseverino W."/>
            <person name="Barakat M."/>
            <person name="Ortet P."/>
            <person name="Marechal E."/>
            <person name="Cagnac O."/>
            <person name="Amato A."/>
        </authorList>
    </citation>
    <scope>NUCLEOTIDE SEQUENCE [LARGE SCALE GENOMIC DNA]</scope>
</reference>
<feature type="compositionally biased region" description="Low complexity" evidence="1">
    <location>
        <begin position="364"/>
        <end position="383"/>
    </location>
</feature>
<evidence type="ECO:0000313" key="4">
    <source>
        <dbReference type="Proteomes" id="UP000241890"/>
    </source>
</evidence>
<feature type="compositionally biased region" description="Basic and acidic residues" evidence="1">
    <location>
        <begin position="342"/>
        <end position="351"/>
    </location>
</feature>
<dbReference type="EMBL" id="BEYU01000134">
    <property type="protein sequence ID" value="GBG32903.1"/>
    <property type="molecule type" value="Genomic_DNA"/>
</dbReference>
<dbReference type="AlphaFoldDB" id="A0A2R5GW58"/>
<gene>
    <name evidence="3" type="ORF">FCC1311_091292</name>
</gene>
<evidence type="ECO:0000256" key="1">
    <source>
        <dbReference type="SAM" id="MobiDB-lite"/>
    </source>
</evidence>
<feature type="region of interest" description="Disordered" evidence="1">
    <location>
        <begin position="342"/>
        <end position="389"/>
    </location>
</feature>
<feature type="transmembrane region" description="Helical" evidence="2">
    <location>
        <begin position="225"/>
        <end position="242"/>
    </location>
</feature>
<keyword evidence="4" id="KW-1185">Reference proteome</keyword>
<evidence type="ECO:0000313" key="3">
    <source>
        <dbReference type="EMBL" id="GBG32903.1"/>
    </source>
</evidence>
<sequence>MMGLGDGFDPSGALEDKDAAGELLGVLAFLMLLTGAYHWHMASRAHQAAAQDPEGVENVGFKTPASAMSRDEGLSSDPDDSHAEMLAARKRQNQLECDFWSTVSPLDLRHGSHVGVISRFTLGLYRLGVVAYCITMWVYFFRDKSCCDDLEYIEPWTFVLYTLYFVMATFVSIKNPRRDGTVARYEVVMVCLYEVAFPMSLFLCFTYWIFLDRGTHFDFPSPHRPLMRIFASLNAALMLIEWSMNRIVLHSSRWMWVSYLCTAYLFAMLVIEKLKGKAYLVYSDAHFLPLELESYPKLIATLMSVIATYYFSCLLVTLRQYAWTSPLLHPIEGAVRLRPTEEARHEDERMLEGSNAYEDGNGLGAAEGRTGASASAATANAETPLLSEG</sequence>
<organism evidence="3 4">
    <name type="scientific">Hondaea fermentalgiana</name>
    <dbReference type="NCBI Taxonomy" id="2315210"/>
    <lineage>
        <taxon>Eukaryota</taxon>
        <taxon>Sar</taxon>
        <taxon>Stramenopiles</taxon>
        <taxon>Bigyra</taxon>
        <taxon>Labyrinthulomycetes</taxon>
        <taxon>Thraustochytrida</taxon>
        <taxon>Thraustochytriidae</taxon>
        <taxon>Hondaea</taxon>
    </lineage>
</organism>
<keyword evidence="2" id="KW-0472">Membrane</keyword>
<dbReference type="PANTHER" id="PTHR12242">
    <property type="entry name" value="OS02G0130600 PROTEIN-RELATED"/>
    <property type="match status" value="1"/>
</dbReference>
<feature type="transmembrane region" description="Helical" evidence="2">
    <location>
        <begin position="20"/>
        <end position="39"/>
    </location>
</feature>
<proteinExistence type="predicted"/>